<evidence type="ECO:0000256" key="7">
    <source>
        <dbReference type="ARBA" id="ARBA00023033"/>
    </source>
</evidence>
<evidence type="ECO:0000256" key="5">
    <source>
        <dbReference type="ARBA" id="ARBA00023002"/>
    </source>
</evidence>
<dbReference type="Proteomes" id="UP001341840">
    <property type="component" value="Unassembled WGS sequence"/>
</dbReference>
<keyword evidence="6" id="KW-0408">Iron</keyword>
<keyword evidence="7" id="KW-0503">Monooxygenase</keyword>
<sequence>MSEKSIQKKVQSGLLPILDYACLHDQVLDLQEVFSRLMFDEVSIMILGYDPRSLAIEFPLVKAEKAFKEVMESIFYRNIVPIWNERMMMTDQNGKMVYDDDKFIRDFAFNLYAAGRDTITSGLTWFFWLVATHPSVEAKILVELEENFGTVDGKKHQVLGIEDVKKLIYLHGALCESLRLFPPIS</sequence>
<name>A0ABU6YCA7_9FABA</name>
<keyword evidence="3" id="KW-0349">Heme</keyword>
<comment type="similarity">
    <text evidence="2">Belongs to the cytochrome P450 family.</text>
</comment>
<evidence type="ECO:0000313" key="8">
    <source>
        <dbReference type="EMBL" id="MED6207516.1"/>
    </source>
</evidence>
<evidence type="ECO:0000256" key="3">
    <source>
        <dbReference type="ARBA" id="ARBA00022617"/>
    </source>
</evidence>
<dbReference type="PANTHER" id="PTHR24296">
    <property type="entry name" value="CYTOCHROME P450"/>
    <property type="match status" value="1"/>
</dbReference>
<dbReference type="Pfam" id="PF00067">
    <property type="entry name" value="p450"/>
    <property type="match status" value="1"/>
</dbReference>
<comment type="caution">
    <text evidence="8">The sequence shown here is derived from an EMBL/GenBank/DDBJ whole genome shotgun (WGS) entry which is preliminary data.</text>
</comment>
<dbReference type="EMBL" id="JASCZI010241835">
    <property type="protein sequence ID" value="MED6207516.1"/>
    <property type="molecule type" value="Genomic_DNA"/>
</dbReference>
<protein>
    <recommendedName>
        <fullName evidence="10">Cytochrome P450</fullName>
    </recommendedName>
</protein>
<organism evidence="8 9">
    <name type="scientific">Stylosanthes scabra</name>
    <dbReference type="NCBI Taxonomy" id="79078"/>
    <lineage>
        <taxon>Eukaryota</taxon>
        <taxon>Viridiplantae</taxon>
        <taxon>Streptophyta</taxon>
        <taxon>Embryophyta</taxon>
        <taxon>Tracheophyta</taxon>
        <taxon>Spermatophyta</taxon>
        <taxon>Magnoliopsida</taxon>
        <taxon>eudicotyledons</taxon>
        <taxon>Gunneridae</taxon>
        <taxon>Pentapetalae</taxon>
        <taxon>rosids</taxon>
        <taxon>fabids</taxon>
        <taxon>Fabales</taxon>
        <taxon>Fabaceae</taxon>
        <taxon>Papilionoideae</taxon>
        <taxon>50 kb inversion clade</taxon>
        <taxon>dalbergioids sensu lato</taxon>
        <taxon>Dalbergieae</taxon>
        <taxon>Pterocarpus clade</taxon>
        <taxon>Stylosanthes</taxon>
    </lineage>
</organism>
<reference evidence="8 9" key="1">
    <citation type="journal article" date="2023" name="Plants (Basel)">
        <title>Bridging the Gap: Combining Genomics and Transcriptomics Approaches to Understand Stylosanthes scabra, an Orphan Legume from the Brazilian Caatinga.</title>
        <authorList>
            <person name="Ferreira-Neto J.R.C."/>
            <person name="da Silva M.D."/>
            <person name="Binneck E."/>
            <person name="de Melo N.F."/>
            <person name="da Silva R.H."/>
            <person name="de Melo A.L.T.M."/>
            <person name="Pandolfi V."/>
            <person name="Bustamante F.O."/>
            <person name="Brasileiro-Vidal A.C."/>
            <person name="Benko-Iseppon A.M."/>
        </authorList>
    </citation>
    <scope>NUCLEOTIDE SEQUENCE [LARGE SCALE GENOMIC DNA]</scope>
    <source>
        <tissue evidence="8">Leaves</tissue>
    </source>
</reference>
<evidence type="ECO:0000313" key="9">
    <source>
        <dbReference type="Proteomes" id="UP001341840"/>
    </source>
</evidence>
<evidence type="ECO:0000256" key="6">
    <source>
        <dbReference type="ARBA" id="ARBA00023004"/>
    </source>
</evidence>
<evidence type="ECO:0000256" key="2">
    <source>
        <dbReference type="ARBA" id="ARBA00010617"/>
    </source>
</evidence>
<evidence type="ECO:0000256" key="4">
    <source>
        <dbReference type="ARBA" id="ARBA00022723"/>
    </source>
</evidence>
<dbReference type="InterPro" id="IPR001128">
    <property type="entry name" value="Cyt_P450"/>
</dbReference>
<dbReference type="InterPro" id="IPR036396">
    <property type="entry name" value="Cyt_P450_sf"/>
</dbReference>
<keyword evidence="4" id="KW-0479">Metal-binding</keyword>
<proteinExistence type="inferred from homology"/>
<accession>A0ABU6YCA7</accession>
<dbReference type="SUPFAM" id="SSF48264">
    <property type="entry name" value="Cytochrome P450"/>
    <property type="match status" value="1"/>
</dbReference>
<keyword evidence="9" id="KW-1185">Reference proteome</keyword>
<evidence type="ECO:0008006" key="10">
    <source>
        <dbReference type="Google" id="ProtNLM"/>
    </source>
</evidence>
<dbReference type="Gene3D" id="1.10.630.10">
    <property type="entry name" value="Cytochrome P450"/>
    <property type="match status" value="1"/>
</dbReference>
<keyword evidence="5" id="KW-0560">Oxidoreductase</keyword>
<gene>
    <name evidence="8" type="ORF">PIB30_036577</name>
</gene>
<comment type="cofactor">
    <cofactor evidence="1">
        <name>heme</name>
        <dbReference type="ChEBI" id="CHEBI:30413"/>
    </cofactor>
</comment>
<evidence type="ECO:0000256" key="1">
    <source>
        <dbReference type="ARBA" id="ARBA00001971"/>
    </source>
</evidence>